<sequence length="24" mass="2937">MLFAVYALDKENSLQLRMDTRERH</sequence>
<accession>A0A382MQX8</accession>
<proteinExistence type="predicted"/>
<dbReference type="EMBL" id="UINC01095355">
    <property type="protein sequence ID" value="SVC51374.1"/>
    <property type="molecule type" value="Genomic_DNA"/>
</dbReference>
<reference evidence="1" key="1">
    <citation type="submission" date="2018-05" db="EMBL/GenBank/DDBJ databases">
        <authorList>
            <person name="Lanie J.A."/>
            <person name="Ng W.-L."/>
            <person name="Kazmierczak K.M."/>
            <person name="Andrzejewski T.M."/>
            <person name="Davidsen T.M."/>
            <person name="Wayne K.J."/>
            <person name="Tettelin H."/>
            <person name="Glass J.I."/>
            <person name="Rusch D."/>
            <person name="Podicherti R."/>
            <person name="Tsui H.-C.T."/>
            <person name="Winkler M.E."/>
        </authorList>
    </citation>
    <scope>NUCLEOTIDE SEQUENCE</scope>
</reference>
<feature type="non-terminal residue" evidence="1">
    <location>
        <position position="24"/>
    </location>
</feature>
<name>A0A382MQX8_9ZZZZ</name>
<evidence type="ECO:0000313" key="1">
    <source>
        <dbReference type="EMBL" id="SVC51374.1"/>
    </source>
</evidence>
<dbReference type="AlphaFoldDB" id="A0A382MQX8"/>
<evidence type="ECO:0008006" key="2">
    <source>
        <dbReference type="Google" id="ProtNLM"/>
    </source>
</evidence>
<gene>
    <name evidence="1" type="ORF">METZ01_LOCUS304228</name>
</gene>
<protein>
    <recommendedName>
        <fullName evidence="2">YCII-related domain-containing protein</fullName>
    </recommendedName>
</protein>
<organism evidence="1">
    <name type="scientific">marine metagenome</name>
    <dbReference type="NCBI Taxonomy" id="408172"/>
    <lineage>
        <taxon>unclassified sequences</taxon>
        <taxon>metagenomes</taxon>
        <taxon>ecological metagenomes</taxon>
    </lineage>
</organism>